<gene>
    <name evidence="9" type="ORF">CWE10_08695</name>
</gene>
<feature type="transmembrane region" description="Helical" evidence="7">
    <location>
        <begin position="125"/>
        <end position="145"/>
    </location>
</feature>
<comment type="subcellular location">
    <subcellularLocation>
        <location evidence="1 7">Cell membrane</location>
        <topology evidence="1 7">Multi-pass membrane protein</topology>
    </subcellularLocation>
</comment>
<dbReference type="AlphaFoldDB" id="A0A953I3F1"/>
<feature type="transmembrane region" description="Helical" evidence="7">
    <location>
        <begin position="12"/>
        <end position="35"/>
    </location>
</feature>
<dbReference type="EMBL" id="PIUK01000070">
    <property type="protein sequence ID" value="MBY6276286.1"/>
    <property type="molecule type" value="Genomic_DNA"/>
</dbReference>
<organism evidence="9 10">
    <name type="scientific">Symbiobacterium thermophilum</name>
    <dbReference type="NCBI Taxonomy" id="2734"/>
    <lineage>
        <taxon>Bacteria</taxon>
        <taxon>Bacillati</taxon>
        <taxon>Bacillota</taxon>
        <taxon>Clostridia</taxon>
        <taxon>Eubacteriales</taxon>
        <taxon>Symbiobacteriaceae</taxon>
        <taxon>Symbiobacterium</taxon>
    </lineage>
</organism>
<feature type="transmembrane region" description="Helical" evidence="7">
    <location>
        <begin position="297"/>
        <end position="317"/>
    </location>
</feature>
<feature type="transmembrane region" description="Helical" evidence="7">
    <location>
        <begin position="201"/>
        <end position="221"/>
    </location>
</feature>
<dbReference type="GO" id="GO:0005886">
    <property type="term" value="C:plasma membrane"/>
    <property type="evidence" value="ECO:0007669"/>
    <property type="project" value="UniProtKB-SubCell"/>
</dbReference>
<dbReference type="RefSeq" id="WP_273379290.1">
    <property type="nucleotide sequence ID" value="NZ_PIUK01000070.1"/>
</dbReference>
<feature type="transmembrane region" description="Helical" evidence="7">
    <location>
        <begin position="157"/>
        <end position="181"/>
    </location>
</feature>
<evidence type="ECO:0000256" key="4">
    <source>
        <dbReference type="ARBA" id="ARBA00022692"/>
    </source>
</evidence>
<evidence type="ECO:0000313" key="10">
    <source>
        <dbReference type="Proteomes" id="UP000732377"/>
    </source>
</evidence>
<evidence type="ECO:0000256" key="3">
    <source>
        <dbReference type="ARBA" id="ARBA00022475"/>
    </source>
</evidence>
<dbReference type="GO" id="GO:0055085">
    <property type="term" value="P:transmembrane transport"/>
    <property type="evidence" value="ECO:0007669"/>
    <property type="project" value="InterPro"/>
</dbReference>
<evidence type="ECO:0000256" key="2">
    <source>
        <dbReference type="ARBA" id="ARBA00022448"/>
    </source>
</evidence>
<dbReference type="Proteomes" id="UP000732377">
    <property type="component" value="Unassembled WGS sequence"/>
</dbReference>
<keyword evidence="3" id="KW-1003">Cell membrane</keyword>
<protein>
    <recommendedName>
        <fullName evidence="8">ABC transmembrane type-1 domain-containing protein</fullName>
    </recommendedName>
</protein>
<proteinExistence type="inferred from homology"/>
<keyword evidence="4 7" id="KW-0812">Transmembrane</keyword>
<comment type="similarity">
    <text evidence="7">Belongs to the binding-protein-dependent transport system permease family.</text>
</comment>
<evidence type="ECO:0000313" key="9">
    <source>
        <dbReference type="EMBL" id="MBY6276286.1"/>
    </source>
</evidence>
<dbReference type="PANTHER" id="PTHR30465:SF74">
    <property type="entry name" value="OLIGOPEPTIDE TRANSPORT SYSTEM PERMEASE PROTEIN OPPB"/>
    <property type="match status" value="1"/>
</dbReference>
<evidence type="ECO:0000256" key="5">
    <source>
        <dbReference type="ARBA" id="ARBA00022989"/>
    </source>
</evidence>
<dbReference type="InterPro" id="IPR000515">
    <property type="entry name" value="MetI-like"/>
</dbReference>
<keyword evidence="5 7" id="KW-1133">Transmembrane helix</keyword>
<name>A0A953I3F1_SYMTR</name>
<accession>A0A953I3F1</accession>
<dbReference type="Gene3D" id="1.10.3720.10">
    <property type="entry name" value="MetI-like"/>
    <property type="match status" value="1"/>
</dbReference>
<feature type="domain" description="ABC transmembrane type-1" evidence="8">
    <location>
        <begin position="119"/>
        <end position="317"/>
    </location>
</feature>
<dbReference type="PROSITE" id="PS50928">
    <property type="entry name" value="ABC_TM1"/>
    <property type="match status" value="1"/>
</dbReference>
<feature type="transmembrane region" description="Helical" evidence="7">
    <location>
        <begin position="255"/>
        <end position="277"/>
    </location>
</feature>
<dbReference type="InterPro" id="IPR035906">
    <property type="entry name" value="MetI-like_sf"/>
</dbReference>
<evidence type="ECO:0000256" key="6">
    <source>
        <dbReference type="ARBA" id="ARBA00023136"/>
    </source>
</evidence>
<dbReference type="PANTHER" id="PTHR30465">
    <property type="entry name" value="INNER MEMBRANE ABC TRANSPORTER"/>
    <property type="match status" value="1"/>
</dbReference>
<dbReference type="SUPFAM" id="SSF161098">
    <property type="entry name" value="MetI-like"/>
    <property type="match status" value="1"/>
</dbReference>
<keyword evidence="6 7" id="KW-0472">Membrane</keyword>
<dbReference type="CDD" id="cd06261">
    <property type="entry name" value="TM_PBP2"/>
    <property type="match status" value="1"/>
</dbReference>
<dbReference type="Pfam" id="PF00528">
    <property type="entry name" value="BPD_transp_1"/>
    <property type="match status" value="1"/>
</dbReference>
<comment type="caution">
    <text evidence="9">The sequence shown here is derived from an EMBL/GenBank/DDBJ whole genome shotgun (WGS) entry which is preliminary data.</text>
</comment>
<evidence type="ECO:0000256" key="1">
    <source>
        <dbReference type="ARBA" id="ARBA00004651"/>
    </source>
</evidence>
<keyword evidence="2 7" id="KW-0813">Transport</keyword>
<evidence type="ECO:0000256" key="7">
    <source>
        <dbReference type="RuleBase" id="RU363032"/>
    </source>
</evidence>
<sequence length="332" mass="36241">MRPLVRLWLSRLAMMLASWLLVIGLTWLPAGVFWVEEGDLPVGVVWGVRTESMQPFILEPEPVARKPRAHWSVSQYGQAVVTYVRELVTGQVTDYTHRWTESGPVSIPEPVLPQVRERMVVSLRLLSRALALGMAAGFALGVLSLRRGAARGFSLGLSVAGMALPEFVVVLLLQMLTIFTYREFGIRLYSVLGPSGGERGWLVPLLALSLGPMAYTARLVAGGLDEVMREDFIRTARAKGLSEARVVMKHGLRHVLGRVLGGFPTIMGNALSSMVIIEVLANVNGLAGGLMANWSSRMVATTGLVFCLWFGLLDALANTLRILANPRLREGA</sequence>
<evidence type="ECO:0000259" key="8">
    <source>
        <dbReference type="PROSITE" id="PS50928"/>
    </source>
</evidence>
<reference evidence="9" key="1">
    <citation type="submission" date="2017-11" db="EMBL/GenBank/DDBJ databases">
        <title>Three new genomes from thermophilic consortium.</title>
        <authorList>
            <person name="Quaggio R."/>
            <person name="Amgarten D."/>
            <person name="Setubal J.C."/>
        </authorList>
    </citation>
    <scope>NUCLEOTIDE SEQUENCE</scope>
    <source>
        <strain evidence="9">ZCTH01-B2</strain>
    </source>
</reference>